<dbReference type="InterPro" id="IPR021137">
    <property type="entry name" value="Ribosomal_bL35-like"/>
</dbReference>
<reference evidence="9" key="1">
    <citation type="submission" date="2014-12" db="EMBL/GenBank/DDBJ databases">
        <title>Insight into the proteome of Arion vulgaris.</title>
        <authorList>
            <person name="Aradska J."/>
            <person name="Bulat T."/>
            <person name="Smidak R."/>
            <person name="Sarate P."/>
            <person name="Gangsoo J."/>
            <person name="Sialana F."/>
            <person name="Bilban M."/>
            <person name="Lubec G."/>
        </authorList>
    </citation>
    <scope>NUCLEOTIDE SEQUENCE</scope>
    <source>
        <tissue evidence="9">Skin</tissue>
    </source>
</reference>
<protein>
    <recommendedName>
        <fullName evidence="7">Large ribosomal subunit protein bL35m</fullName>
    </recommendedName>
    <alternativeName>
        <fullName evidence="8">39S ribosomal protein L35, mitochondrial</fullName>
    </alternativeName>
</protein>
<dbReference type="GO" id="GO:0006412">
    <property type="term" value="P:translation"/>
    <property type="evidence" value="ECO:0007669"/>
    <property type="project" value="InterPro"/>
</dbReference>
<dbReference type="GO" id="GO:0005739">
    <property type="term" value="C:mitochondrion"/>
    <property type="evidence" value="ECO:0007669"/>
    <property type="project" value="UniProtKB-SubCell"/>
</dbReference>
<proteinExistence type="inferred from homology"/>
<evidence type="ECO:0000256" key="1">
    <source>
        <dbReference type="ARBA" id="ARBA00004173"/>
    </source>
</evidence>
<dbReference type="Pfam" id="PF01632">
    <property type="entry name" value="Ribosomal_L35p"/>
    <property type="match status" value="1"/>
</dbReference>
<dbReference type="PANTHER" id="PTHR15909:SF0">
    <property type="entry name" value="LARGE RIBOSOMAL SUBUNIT PROTEIN BL35M"/>
    <property type="match status" value="1"/>
</dbReference>
<organism evidence="9">
    <name type="scientific">Arion vulgaris</name>
    <dbReference type="NCBI Taxonomy" id="1028688"/>
    <lineage>
        <taxon>Eukaryota</taxon>
        <taxon>Metazoa</taxon>
        <taxon>Spiralia</taxon>
        <taxon>Lophotrochozoa</taxon>
        <taxon>Mollusca</taxon>
        <taxon>Gastropoda</taxon>
        <taxon>Heterobranchia</taxon>
        <taxon>Euthyneura</taxon>
        <taxon>Panpulmonata</taxon>
        <taxon>Eupulmonata</taxon>
        <taxon>Stylommatophora</taxon>
        <taxon>Helicina</taxon>
        <taxon>Arionoidea</taxon>
        <taxon>Arionidae</taxon>
        <taxon>Arion</taxon>
    </lineage>
</organism>
<evidence type="ECO:0000256" key="5">
    <source>
        <dbReference type="ARBA" id="ARBA00023128"/>
    </source>
</evidence>
<dbReference type="GO" id="GO:0003735">
    <property type="term" value="F:structural constituent of ribosome"/>
    <property type="evidence" value="ECO:0007669"/>
    <property type="project" value="InterPro"/>
</dbReference>
<dbReference type="AlphaFoldDB" id="A0A0B6ZNJ1"/>
<feature type="non-terminal residue" evidence="9">
    <location>
        <position position="1"/>
    </location>
</feature>
<name>A0A0B6ZNJ1_9EUPU</name>
<dbReference type="InterPro" id="IPR019338">
    <property type="entry name" value="Ribosomal_bL35m"/>
</dbReference>
<evidence type="ECO:0000256" key="3">
    <source>
        <dbReference type="ARBA" id="ARBA00022946"/>
    </source>
</evidence>
<dbReference type="GO" id="GO:1990904">
    <property type="term" value="C:ribonucleoprotein complex"/>
    <property type="evidence" value="ECO:0007669"/>
    <property type="project" value="UniProtKB-KW"/>
</dbReference>
<gene>
    <name evidence="9" type="primary">ORF72900</name>
</gene>
<evidence type="ECO:0000256" key="7">
    <source>
        <dbReference type="ARBA" id="ARBA00035273"/>
    </source>
</evidence>
<sequence>QKMAASLVHSMSRLCIHAPKVLHLLAPQRIKLNVSFQKYSAVRNHATLLNKIQNVLPAAEIRSSLTSRSHLHTTSVCATTYERKVWRETRVINRFYRLHWGAWIRCRGGRHKSLYKKTSKRAWELGQHIFCNRKQSELLDKLVTGTWREPKYFVDTPYDSYHKRTNCEYFPTPRKFYP</sequence>
<dbReference type="PANTHER" id="PTHR15909">
    <property type="entry name" value="39S RIBOSOMAL PROTEIN L35, MITOCHONDRIAL"/>
    <property type="match status" value="1"/>
</dbReference>
<evidence type="ECO:0000256" key="8">
    <source>
        <dbReference type="ARBA" id="ARBA00035418"/>
    </source>
</evidence>
<keyword evidence="4" id="KW-0689">Ribosomal protein</keyword>
<dbReference type="GO" id="GO:0005840">
    <property type="term" value="C:ribosome"/>
    <property type="evidence" value="ECO:0007669"/>
    <property type="project" value="UniProtKB-KW"/>
</dbReference>
<evidence type="ECO:0000256" key="6">
    <source>
        <dbReference type="ARBA" id="ARBA00023274"/>
    </source>
</evidence>
<keyword evidence="5" id="KW-0496">Mitochondrion</keyword>
<evidence type="ECO:0000256" key="2">
    <source>
        <dbReference type="ARBA" id="ARBA00006598"/>
    </source>
</evidence>
<keyword evidence="3" id="KW-0809">Transit peptide</keyword>
<dbReference type="SUPFAM" id="SSF143034">
    <property type="entry name" value="L35p-like"/>
    <property type="match status" value="1"/>
</dbReference>
<accession>A0A0B6ZNJ1</accession>
<dbReference type="InterPro" id="IPR037229">
    <property type="entry name" value="Ribosomal_bL35_sf"/>
</dbReference>
<keyword evidence="6" id="KW-0687">Ribonucleoprotein</keyword>
<evidence type="ECO:0000313" key="9">
    <source>
        <dbReference type="EMBL" id="CEK70118.1"/>
    </source>
</evidence>
<dbReference type="EMBL" id="HACG01023253">
    <property type="protein sequence ID" value="CEK70118.1"/>
    <property type="molecule type" value="Transcribed_RNA"/>
</dbReference>
<comment type="similarity">
    <text evidence="2">Belongs to the bacterial ribosomal protein bL35 family.</text>
</comment>
<evidence type="ECO:0000256" key="4">
    <source>
        <dbReference type="ARBA" id="ARBA00022980"/>
    </source>
</evidence>
<comment type="subcellular location">
    <subcellularLocation>
        <location evidence="1">Mitochondrion</location>
    </subcellularLocation>
</comment>